<gene>
    <name evidence="1" type="ORF">N8T08_006919</name>
</gene>
<keyword evidence="2" id="KW-1185">Reference proteome</keyword>
<dbReference type="Proteomes" id="UP001177260">
    <property type="component" value="Unassembled WGS sequence"/>
</dbReference>
<protein>
    <submittedName>
        <fullName evidence="1">Uncharacterized protein</fullName>
    </submittedName>
</protein>
<proteinExistence type="predicted"/>
<sequence length="58" mass="6122">MDPIHRDTGGPYTSHITGSIKANSTLVATIPGDTLKFNIQFTSASQPNASFSDVALQT</sequence>
<accession>A0ACC3AZI8</accession>
<organism evidence="1 2">
    <name type="scientific">Aspergillus melleus</name>
    <dbReference type="NCBI Taxonomy" id="138277"/>
    <lineage>
        <taxon>Eukaryota</taxon>
        <taxon>Fungi</taxon>
        <taxon>Dikarya</taxon>
        <taxon>Ascomycota</taxon>
        <taxon>Pezizomycotina</taxon>
        <taxon>Eurotiomycetes</taxon>
        <taxon>Eurotiomycetidae</taxon>
        <taxon>Eurotiales</taxon>
        <taxon>Aspergillaceae</taxon>
        <taxon>Aspergillus</taxon>
        <taxon>Aspergillus subgen. Circumdati</taxon>
    </lineage>
</organism>
<comment type="caution">
    <text evidence="1">The sequence shown here is derived from an EMBL/GenBank/DDBJ whole genome shotgun (WGS) entry which is preliminary data.</text>
</comment>
<evidence type="ECO:0000313" key="1">
    <source>
        <dbReference type="EMBL" id="KAK1143221.1"/>
    </source>
</evidence>
<name>A0ACC3AZI8_9EURO</name>
<evidence type="ECO:0000313" key="2">
    <source>
        <dbReference type="Proteomes" id="UP001177260"/>
    </source>
</evidence>
<dbReference type="EMBL" id="JAOPJF010000042">
    <property type="protein sequence ID" value="KAK1143221.1"/>
    <property type="molecule type" value="Genomic_DNA"/>
</dbReference>
<reference evidence="1 2" key="1">
    <citation type="journal article" date="2023" name="ACS Omega">
        <title>Identification of the Neoaspergillic Acid Biosynthesis Gene Cluster by Establishing an In Vitro CRISPR-Ribonucleoprotein Genetic System in Aspergillus melleus.</title>
        <authorList>
            <person name="Yuan B."/>
            <person name="Grau M.F."/>
            <person name="Murata R.M."/>
            <person name="Torok T."/>
            <person name="Venkateswaran K."/>
            <person name="Stajich J.E."/>
            <person name="Wang C.C.C."/>
        </authorList>
    </citation>
    <scope>NUCLEOTIDE SEQUENCE [LARGE SCALE GENOMIC DNA]</scope>
    <source>
        <strain evidence="1 2">IMV 1140</strain>
    </source>
</reference>